<accession>K0T3J4</accession>
<feature type="signal peptide" evidence="2">
    <location>
        <begin position="1"/>
        <end position="21"/>
    </location>
</feature>
<feature type="compositionally biased region" description="Basic residues" evidence="1">
    <location>
        <begin position="378"/>
        <end position="388"/>
    </location>
</feature>
<feature type="chain" id="PRO_5003837595" evidence="2">
    <location>
        <begin position="22"/>
        <end position="396"/>
    </location>
</feature>
<comment type="caution">
    <text evidence="3">The sequence shown here is derived from an EMBL/GenBank/DDBJ whole genome shotgun (WGS) entry which is preliminary data.</text>
</comment>
<evidence type="ECO:0000313" key="4">
    <source>
        <dbReference type="Proteomes" id="UP000266841"/>
    </source>
</evidence>
<protein>
    <submittedName>
        <fullName evidence="3">Uncharacterized protein</fullName>
    </submittedName>
</protein>
<feature type="region of interest" description="Disordered" evidence="1">
    <location>
        <begin position="376"/>
        <end position="396"/>
    </location>
</feature>
<keyword evidence="2" id="KW-0732">Signal</keyword>
<evidence type="ECO:0000256" key="2">
    <source>
        <dbReference type="SAM" id="SignalP"/>
    </source>
</evidence>
<gene>
    <name evidence="3" type="ORF">THAOC_06215</name>
</gene>
<dbReference type="Proteomes" id="UP000266841">
    <property type="component" value="Unassembled WGS sequence"/>
</dbReference>
<dbReference type="AlphaFoldDB" id="K0T3J4"/>
<feature type="compositionally biased region" description="Basic and acidic residues" evidence="1">
    <location>
        <begin position="100"/>
        <end position="109"/>
    </location>
</feature>
<dbReference type="EMBL" id="AGNL01006109">
    <property type="protein sequence ID" value="EJK72265.1"/>
    <property type="molecule type" value="Genomic_DNA"/>
</dbReference>
<proteinExistence type="predicted"/>
<evidence type="ECO:0000313" key="3">
    <source>
        <dbReference type="EMBL" id="EJK72265.1"/>
    </source>
</evidence>
<reference evidence="3 4" key="1">
    <citation type="journal article" date="2012" name="Genome Biol.">
        <title>Genome and low-iron response of an oceanic diatom adapted to chronic iron limitation.</title>
        <authorList>
            <person name="Lommer M."/>
            <person name="Specht M."/>
            <person name="Roy A.S."/>
            <person name="Kraemer L."/>
            <person name="Andreson R."/>
            <person name="Gutowska M.A."/>
            <person name="Wolf J."/>
            <person name="Bergner S.V."/>
            <person name="Schilhabel M.B."/>
            <person name="Klostermeier U.C."/>
            <person name="Beiko R.G."/>
            <person name="Rosenstiel P."/>
            <person name="Hippler M."/>
            <person name="Laroche J."/>
        </authorList>
    </citation>
    <scope>NUCLEOTIDE SEQUENCE [LARGE SCALE GENOMIC DNA]</scope>
    <source>
        <strain evidence="3 4">CCMP1005</strain>
    </source>
</reference>
<dbReference type="OrthoDB" id="6513042at2759"/>
<evidence type="ECO:0000256" key="1">
    <source>
        <dbReference type="SAM" id="MobiDB-lite"/>
    </source>
</evidence>
<feature type="region of interest" description="Disordered" evidence="1">
    <location>
        <begin position="100"/>
        <end position="120"/>
    </location>
</feature>
<sequence>MRAAVLVPLQIFAAVIGQANGLATSFHGSPLAQSTRTTREPPKAGCCNLYMRKQKASDKRTARMQKGLLEPSEPMVSATTQVLSSTPMTARRWKHKQVEIRANGDKPSSDARAGGRGRARKRTKLYNSLASYHSTFLDLISKEYELEEAEVVNRLEQSLADPYKLETSGHALFDVHPSRRGSLFNDEVYRLEKSRDATTTFFTSAETGLLSPLPPNHNFAKNDVIGSVDEDEDEREKLKRIVEESLPDSKVFALAIKCYAGSTRHECKMSKRAAPSTDEERFVNQLLRHDKIRSATGLSPTKLRQILLSAVNIAEYNAKNGIVKNLYHKLEDVPLPIGGGLVEKSARMMAVICGSPEKAELVASLLVERSPTDQAVKLGRRRRKKWNGRKSGDGTS</sequence>
<keyword evidence="4" id="KW-1185">Reference proteome</keyword>
<organism evidence="3 4">
    <name type="scientific">Thalassiosira oceanica</name>
    <name type="common">Marine diatom</name>
    <dbReference type="NCBI Taxonomy" id="159749"/>
    <lineage>
        <taxon>Eukaryota</taxon>
        <taxon>Sar</taxon>
        <taxon>Stramenopiles</taxon>
        <taxon>Ochrophyta</taxon>
        <taxon>Bacillariophyta</taxon>
        <taxon>Coscinodiscophyceae</taxon>
        <taxon>Thalassiosirophycidae</taxon>
        <taxon>Thalassiosirales</taxon>
        <taxon>Thalassiosiraceae</taxon>
        <taxon>Thalassiosira</taxon>
    </lineage>
</organism>
<name>K0T3J4_THAOC</name>